<name>A0A150P1Y6_SORCE</name>
<protein>
    <submittedName>
        <fullName evidence="1">Uncharacterized protein</fullName>
    </submittedName>
</protein>
<dbReference type="Proteomes" id="UP000075604">
    <property type="component" value="Unassembled WGS sequence"/>
</dbReference>
<evidence type="ECO:0000313" key="2">
    <source>
        <dbReference type="Proteomes" id="UP000075604"/>
    </source>
</evidence>
<sequence length="74" mass="7767">MLHGTTVPLASTVLHVPKCVRAWSCTFESAKESEKSSMQLPPGSCACAGRALPSVSAPKTKAPSTDVLRNILQS</sequence>
<gene>
    <name evidence="1" type="ORF">BE04_03510</name>
</gene>
<evidence type="ECO:0000313" key="1">
    <source>
        <dbReference type="EMBL" id="KYF49270.1"/>
    </source>
</evidence>
<comment type="caution">
    <text evidence="1">The sequence shown here is derived from an EMBL/GenBank/DDBJ whole genome shotgun (WGS) entry which is preliminary data.</text>
</comment>
<dbReference type="EMBL" id="JELX01004271">
    <property type="protein sequence ID" value="KYF49270.1"/>
    <property type="molecule type" value="Genomic_DNA"/>
</dbReference>
<proteinExistence type="predicted"/>
<dbReference type="AlphaFoldDB" id="A0A150P1Y6"/>
<accession>A0A150P1Y6</accession>
<organism evidence="1 2">
    <name type="scientific">Sorangium cellulosum</name>
    <name type="common">Polyangium cellulosum</name>
    <dbReference type="NCBI Taxonomy" id="56"/>
    <lineage>
        <taxon>Bacteria</taxon>
        <taxon>Pseudomonadati</taxon>
        <taxon>Myxococcota</taxon>
        <taxon>Polyangia</taxon>
        <taxon>Polyangiales</taxon>
        <taxon>Polyangiaceae</taxon>
        <taxon>Sorangium</taxon>
    </lineage>
</organism>
<reference evidence="1 2" key="1">
    <citation type="submission" date="2014-02" db="EMBL/GenBank/DDBJ databases">
        <title>The small core and large imbalanced accessory genome model reveals a collaborative survival strategy of Sorangium cellulosum strains in nature.</title>
        <authorList>
            <person name="Han K."/>
            <person name="Peng R."/>
            <person name="Blom J."/>
            <person name="Li Y.-Z."/>
        </authorList>
    </citation>
    <scope>NUCLEOTIDE SEQUENCE [LARGE SCALE GENOMIC DNA]</scope>
    <source>
        <strain evidence="1 2">So0157-18</strain>
    </source>
</reference>